<evidence type="ECO:0000313" key="6">
    <source>
        <dbReference type="EMBL" id="MCT2406868.1"/>
    </source>
</evidence>
<name>A0ABT2IET7_9FLAO</name>
<dbReference type="InterPro" id="IPR026444">
    <property type="entry name" value="Secre_tail"/>
</dbReference>
<dbReference type="EMBL" id="JANZQH010000002">
    <property type="protein sequence ID" value="MCT2406868.1"/>
    <property type="molecule type" value="Genomic_DNA"/>
</dbReference>
<dbReference type="Proteomes" id="UP001142057">
    <property type="component" value="Unassembled WGS sequence"/>
</dbReference>
<dbReference type="InterPro" id="IPR008979">
    <property type="entry name" value="Galactose-bd-like_sf"/>
</dbReference>
<keyword evidence="7" id="KW-1185">Reference proteome</keyword>
<evidence type="ECO:0000259" key="5">
    <source>
        <dbReference type="PROSITE" id="PS51829"/>
    </source>
</evidence>
<keyword evidence="2 4" id="KW-0732">Signal</keyword>
<feature type="signal peptide" evidence="4">
    <location>
        <begin position="1"/>
        <end position="20"/>
    </location>
</feature>
<organism evidence="6 7">
    <name type="scientific">Chryseobacterium pyrolae</name>
    <dbReference type="NCBI Taxonomy" id="2987481"/>
    <lineage>
        <taxon>Bacteria</taxon>
        <taxon>Pseudomonadati</taxon>
        <taxon>Bacteroidota</taxon>
        <taxon>Flavobacteriia</taxon>
        <taxon>Flavobacteriales</taxon>
        <taxon>Weeksellaceae</taxon>
        <taxon>Chryseobacterium group</taxon>
        <taxon>Chryseobacterium</taxon>
    </lineage>
</organism>
<evidence type="ECO:0000256" key="1">
    <source>
        <dbReference type="ARBA" id="ARBA00022670"/>
    </source>
</evidence>
<dbReference type="RefSeq" id="WP_259827831.1">
    <property type="nucleotide sequence ID" value="NZ_JANZQH010000002.1"/>
</dbReference>
<dbReference type="SUPFAM" id="SSF49785">
    <property type="entry name" value="Galactose-binding domain-like"/>
    <property type="match status" value="1"/>
</dbReference>
<dbReference type="NCBIfam" id="TIGR04183">
    <property type="entry name" value="Por_Secre_tail"/>
    <property type="match status" value="1"/>
</dbReference>
<dbReference type="Pfam" id="PF18962">
    <property type="entry name" value="Por_Secre_tail"/>
    <property type="match status" value="1"/>
</dbReference>
<gene>
    <name evidence="6" type="ORF">NZD88_04770</name>
</gene>
<evidence type="ECO:0000313" key="7">
    <source>
        <dbReference type="Proteomes" id="UP001142057"/>
    </source>
</evidence>
<accession>A0ABT2IET7</accession>
<dbReference type="PROSITE" id="PS51829">
    <property type="entry name" value="P_HOMO_B"/>
    <property type="match status" value="1"/>
</dbReference>
<evidence type="ECO:0000256" key="3">
    <source>
        <dbReference type="ARBA" id="ARBA00022801"/>
    </source>
</evidence>
<evidence type="ECO:0000256" key="2">
    <source>
        <dbReference type="ARBA" id="ARBA00022729"/>
    </source>
</evidence>
<comment type="caution">
    <text evidence="6">The sequence shown here is derived from an EMBL/GenBank/DDBJ whole genome shotgun (WGS) entry which is preliminary data.</text>
</comment>
<dbReference type="Gene3D" id="2.60.120.260">
    <property type="entry name" value="Galactose-binding domain-like"/>
    <property type="match status" value="1"/>
</dbReference>
<proteinExistence type="predicted"/>
<dbReference type="InterPro" id="IPR002884">
    <property type="entry name" value="P_dom"/>
</dbReference>
<keyword evidence="3" id="KW-0378">Hydrolase</keyword>
<evidence type="ECO:0000256" key="4">
    <source>
        <dbReference type="SAM" id="SignalP"/>
    </source>
</evidence>
<keyword evidence="1" id="KW-0645">Protease</keyword>
<feature type="chain" id="PRO_5046078640" evidence="4">
    <location>
        <begin position="21"/>
        <end position="295"/>
    </location>
</feature>
<reference evidence="6" key="1">
    <citation type="submission" date="2022-08" db="EMBL/GenBank/DDBJ databases">
        <title>Chryseobacterium antibioticum,isolated from the rhizosphere soil of Pyrola in Tibet.</title>
        <authorList>
            <person name="Kan Y."/>
        </authorList>
    </citation>
    <scope>NUCLEOTIDE SEQUENCE</scope>
    <source>
        <strain evidence="6">Pc2-12</strain>
    </source>
</reference>
<protein>
    <submittedName>
        <fullName evidence="6">T9SS type A sorting domain-containing protein</fullName>
    </submittedName>
</protein>
<feature type="domain" description="P/Homo B" evidence="5">
    <location>
        <begin position="20"/>
        <end position="210"/>
    </location>
</feature>
<sequence>MKTVKFTICLVFLFCIKIHAQTYQNTTATSAVDGINRLGDCGANVQPGVHMSTISIPIAGTIADPTKITFNLSLNATWLGDVAADIISPSGDAITLIRRIGTSTNNNSCGDSSNFLPANVLSFNSANSNPIDAASLTDSQNVPAGNYIPTIGSAKYPTHNIVGMSTFLTGKQISGDWTLIIYDYGAGDTSNISSWQIILNSGAVLKTSESGIFTSEIIVKENPVKDKLLLKLSHNDFKSLILEIYDASGKLIKTESIPRQATDFEMNASDWYPGLYLLIPVKDGDRKQPIKLLKK</sequence>